<name>A0A420ED24_9ALTE</name>
<evidence type="ECO:0000256" key="7">
    <source>
        <dbReference type="HAMAP-Rule" id="MF_00843"/>
    </source>
</evidence>
<dbReference type="GO" id="GO:0042834">
    <property type="term" value="F:peptidoglycan binding"/>
    <property type="evidence" value="ECO:0007669"/>
    <property type="project" value="UniProtKB-UniRule"/>
</dbReference>
<feature type="lipid moiety-binding region" description="S-diacylglycerol cysteine" evidence="7 9">
    <location>
        <position position="19"/>
    </location>
</feature>
<dbReference type="GO" id="GO:0009279">
    <property type="term" value="C:cell outer membrane"/>
    <property type="evidence" value="ECO:0007669"/>
    <property type="project" value="UniProtKB-SubCell"/>
</dbReference>
<feature type="signal peptide" evidence="10">
    <location>
        <begin position="1"/>
        <end position="17"/>
    </location>
</feature>
<evidence type="ECO:0000256" key="8">
    <source>
        <dbReference type="PIRSR" id="PIRSR002855-1"/>
    </source>
</evidence>
<dbReference type="PANTHER" id="PTHR38763">
    <property type="entry name" value="MAJOR OUTER MEMBRANE PROLIPOPROTEIN LPP"/>
    <property type="match status" value="1"/>
</dbReference>
<comment type="function">
    <text evidence="7">A highly abundant outer membrane lipoprotein that controls the distance between the inner and outer membranes. The only protein known to be covalently linked to the peptidoglycan network (PGN). Also non-covalently binds the PGN. The link between the cell outer membrane and PGN contributes to maintenance of the structural and functional integrity of the cell envelope, and maintains the correct distance between the PGN and the outer membrane.</text>
</comment>
<keyword evidence="7" id="KW-0134">Cell wall</keyword>
<dbReference type="HAMAP" id="MF_00843">
    <property type="entry name" value="Lpp"/>
    <property type="match status" value="1"/>
</dbReference>
<dbReference type="GO" id="GO:0043580">
    <property type="term" value="P:periplasmic space organization"/>
    <property type="evidence" value="ECO:0007669"/>
    <property type="project" value="UniProtKB-UniRule"/>
</dbReference>
<feature type="lipid moiety-binding region" description="N-palmitoyl cysteine" evidence="7 9">
    <location>
        <position position="19"/>
    </location>
</feature>
<comment type="caution">
    <text evidence="7">Lacks conserved residue(s) required for the propagation of feature annotation.</text>
</comment>
<keyword evidence="3 7" id="KW-0472">Membrane</keyword>
<comment type="similarity">
    <text evidence="7">Belongs to the Lpp family.</text>
</comment>
<dbReference type="InterPro" id="IPR016367">
    <property type="entry name" value="MOM_Lpp"/>
</dbReference>
<keyword evidence="5 7" id="KW-0998">Cell outer membrane</keyword>
<dbReference type="NCBIfam" id="NF040598">
    <property type="entry name" value="Ala_zip_lipo"/>
    <property type="match status" value="1"/>
</dbReference>
<dbReference type="AlphaFoldDB" id="A0A420ED24"/>
<dbReference type="Proteomes" id="UP000286482">
    <property type="component" value="Unassembled WGS sequence"/>
</dbReference>
<feature type="modified residue" description="N6-murein peptidoglycan lysine" evidence="7 8">
    <location>
        <position position="83"/>
    </location>
</feature>
<evidence type="ECO:0000313" key="13">
    <source>
        <dbReference type="Proteomes" id="UP000286482"/>
    </source>
</evidence>
<feature type="domain" description="Lipoprotein leucine-zipper" evidence="11">
    <location>
        <begin position="32"/>
        <end position="83"/>
    </location>
</feature>
<feature type="chain" id="PRO_5019087801" description="Major outer membrane lipoprotein Lpp" evidence="10">
    <location>
        <begin position="18"/>
        <end position="83"/>
    </location>
</feature>
<dbReference type="Gene3D" id="1.20.5.190">
    <property type="match status" value="1"/>
</dbReference>
<evidence type="ECO:0000256" key="10">
    <source>
        <dbReference type="SAM" id="SignalP"/>
    </source>
</evidence>
<dbReference type="GO" id="GO:0030258">
    <property type="term" value="P:lipid modification"/>
    <property type="evidence" value="ECO:0007669"/>
    <property type="project" value="UniProtKB-UniRule"/>
</dbReference>
<evidence type="ECO:0000256" key="5">
    <source>
        <dbReference type="ARBA" id="ARBA00023237"/>
    </source>
</evidence>
<dbReference type="PROSITE" id="PS51257">
    <property type="entry name" value="PROKAR_LIPOPROTEIN"/>
    <property type="match status" value="1"/>
</dbReference>
<evidence type="ECO:0000256" key="1">
    <source>
        <dbReference type="ARBA" id="ARBA00022729"/>
    </source>
</evidence>
<keyword evidence="6 7" id="KW-0449">Lipoprotein</keyword>
<dbReference type="EMBL" id="RAQO01000005">
    <property type="protein sequence ID" value="RKF18565.1"/>
    <property type="molecule type" value="Genomic_DNA"/>
</dbReference>
<dbReference type="GO" id="GO:0008289">
    <property type="term" value="F:lipid binding"/>
    <property type="evidence" value="ECO:0007669"/>
    <property type="project" value="UniProtKB-UniRule"/>
</dbReference>
<organism evidence="12 13">
    <name type="scientific">Alginatibacterium sediminis</name>
    <dbReference type="NCBI Taxonomy" id="2164068"/>
    <lineage>
        <taxon>Bacteria</taxon>
        <taxon>Pseudomonadati</taxon>
        <taxon>Pseudomonadota</taxon>
        <taxon>Gammaproteobacteria</taxon>
        <taxon>Alteromonadales</taxon>
        <taxon>Alteromonadaceae</taxon>
        <taxon>Alginatibacterium</taxon>
    </lineage>
</organism>
<evidence type="ECO:0000256" key="3">
    <source>
        <dbReference type="ARBA" id="ARBA00023136"/>
    </source>
</evidence>
<reference evidence="12 13" key="1">
    <citation type="submission" date="2018-09" db="EMBL/GenBank/DDBJ databases">
        <authorList>
            <person name="Wang Z."/>
        </authorList>
    </citation>
    <scope>NUCLEOTIDE SEQUENCE [LARGE SCALE GENOMIC DNA]</scope>
    <source>
        <strain evidence="12 13">ALS 81</strain>
    </source>
</reference>
<comment type="subcellular location">
    <subcellularLocation>
        <location evidence="7">Cell outer membrane</location>
        <topology evidence="7">Lipid-anchor</topology>
        <orientation evidence="7">Periplasmic side</orientation>
    </subcellularLocation>
    <subcellularLocation>
        <location evidence="7">Secreted</location>
        <location evidence="7">Cell wall</location>
        <topology evidence="7">Peptidoglycan-anchor</topology>
    </subcellularLocation>
    <text evidence="7">Attached via its lipidated N-terminus to the inner leaflet of the outer membrane. Attached to the peptidoglycan network (PGN) via its C-terminus.</text>
</comment>
<dbReference type="RefSeq" id="WP_120354644.1">
    <property type="nucleotide sequence ID" value="NZ_RAQO01000005.1"/>
</dbReference>
<keyword evidence="13" id="KW-1185">Reference proteome</keyword>
<gene>
    <name evidence="7" type="primary">lpp</name>
    <name evidence="12" type="ORF">DBZ36_09150</name>
</gene>
<dbReference type="Pfam" id="PF04728">
    <property type="entry name" value="LPP"/>
    <property type="match status" value="1"/>
</dbReference>
<keyword evidence="7" id="KW-0677">Repeat</keyword>
<dbReference type="PIRSF" id="PIRSF002855">
    <property type="entry name" value="Murein-lipoprotein"/>
    <property type="match status" value="1"/>
</dbReference>
<keyword evidence="1 10" id="KW-0732">Signal</keyword>
<evidence type="ECO:0000256" key="4">
    <source>
        <dbReference type="ARBA" id="ARBA00023139"/>
    </source>
</evidence>
<proteinExistence type="inferred from homology"/>
<evidence type="ECO:0000256" key="9">
    <source>
        <dbReference type="PIRSR" id="PIRSR002855-2"/>
    </source>
</evidence>
<keyword evidence="4 7" id="KW-0564">Palmitate</keyword>
<comment type="caution">
    <text evidence="12">The sequence shown here is derived from an EMBL/GenBank/DDBJ whole genome shotgun (WGS) entry which is preliminary data.</text>
</comment>
<keyword evidence="2 7" id="KW-0572">Peptidoglycan-anchor</keyword>
<keyword evidence="7" id="KW-0964">Secreted</keyword>
<sequence>MKKLLIAGAIVSTFALAGCSNQTTTEQESFTLNDQVEALAAEVAALRAEQDAANAAQMTADQAKADAMRANERLDNMATSYTK</sequence>
<evidence type="ECO:0000256" key="2">
    <source>
        <dbReference type="ARBA" id="ARBA00023088"/>
    </source>
</evidence>
<comment type="subunit">
    <text evidence="7">Homotrimer.</text>
</comment>
<dbReference type="SUPFAM" id="SSF58042">
    <property type="entry name" value="Outer membrane lipoprotein"/>
    <property type="match status" value="1"/>
</dbReference>
<feature type="coiled-coil region" evidence="7">
    <location>
        <begin position="36"/>
        <end position="80"/>
    </location>
</feature>
<accession>A0A420ED24</accession>
<dbReference type="PANTHER" id="PTHR38763:SF1">
    <property type="entry name" value="MAJOR OUTER MEMBRANE LIPOPROTEIN LPP"/>
    <property type="match status" value="1"/>
</dbReference>
<evidence type="ECO:0000259" key="11">
    <source>
        <dbReference type="Pfam" id="PF04728"/>
    </source>
</evidence>
<protein>
    <recommendedName>
        <fullName evidence="7">Major outer membrane lipoprotein Lpp</fullName>
    </recommendedName>
</protein>
<evidence type="ECO:0000256" key="6">
    <source>
        <dbReference type="ARBA" id="ARBA00023288"/>
    </source>
</evidence>
<keyword evidence="7" id="KW-0175">Coiled coil</keyword>
<feature type="repeat" evidence="7">
    <location>
        <begin position="33"/>
        <end position="43"/>
    </location>
</feature>
<evidence type="ECO:0000313" key="12">
    <source>
        <dbReference type="EMBL" id="RKF18565.1"/>
    </source>
</evidence>
<dbReference type="InterPro" id="IPR006817">
    <property type="entry name" value="Lipoprotein_leucine-zipper_dom"/>
</dbReference>